<evidence type="ECO:0000313" key="2">
    <source>
        <dbReference type="Proteomes" id="UP001187734"/>
    </source>
</evidence>
<keyword evidence="2" id="KW-1185">Reference proteome</keyword>
<name>A0AAE8SIM9_9HYPO</name>
<evidence type="ECO:0000313" key="1">
    <source>
        <dbReference type="EMBL" id="SPJ78669.1"/>
    </source>
</evidence>
<reference evidence="1" key="1">
    <citation type="submission" date="2018-03" db="EMBL/GenBank/DDBJ databases">
        <authorList>
            <person name="Guldener U."/>
        </authorList>
    </citation>
    <scope>NUCLEOTIDE SEQUENCE</scope>
</reference>
<organism evidence="1 2">
    <name type="scientific">Fusarium torulosum</name>
    <dbReference type="NCBI Taxonomy" id="33205"/>
    <lineage>
        <taxon>Eukaryota</taxon>
        <taxon>Fungi</taxon>
        <taxon>Dikarya</taxon>
        <taxon>Ascomycota</taxon>
        <taxon>Pezizomycotina</taxon>
        <taxon>Sordariomycetes</taxon>
        <taxon>Hypocreomycetidae</taxon>
        <taxon>Hypocreales</taxon>
        <taxon>Nectriaceae</taxon>
        <taxon>Fusarium</taxon>
    </lineage>
</organism>
<accession>A0AAE8SIM9</accession>
<gene>
    <name evidence="1" type="ORF">FTOL_07059</name>
</gene>
<protein>
    <submittedName>
        <fullName evidence="1">Uncharacterized protein</fullName>
    </submittedName>
</protein>
<dbReference type="EMBL" id="ONZP01000235">
    <property type="protein sequence ID" value="SPJ78669.1"/>
    <property type="molecule type" value="Genomic_DNA"/>
</dbReference>
<sequence length="125" mass="14017">MFVQQDKARMRTIKKYSSKITPSIKQPVRHSGGNEACFVFPVAGDIGAADADMNLSSAAYAWKNWVYYSNGNGALRHLEAPTVTVQMGMIADKHMPIDLTFAGRAYDDLGLFKWANVFENRTRLR</sequence>
<dbReference type="SUPFAM" id="SSF75304">
    <property type="entry name" value="Amidase signature (AS) enzymes"/>
    <property type="match status" value="1"/>
</dbReference>
<dbReference type="Proteomes" id="UP001187734">
    <property type="component" value="Unassembled WGS sequence"/>
</dbReference>
<comment type="caution">
    <text evidence="1">The sequence shown here is derived from an EMBL/GenBank/DDBJ whole genome shotgun (WGS) entry which is preliminary data.</text>
</comment>
<proteinExistence type="predicted"/>
<dbReference type="Gene3D" id="3.90.1300.10">
    <property type="entry name" value="Amidase signature (AS) domain"/>
    <property type="match status" value="1"/>
</dbReference>
<dbReference type="AlphaFoldDB" id="A0AAE8SIM9"/>
<dbReference type="InterPro" id="IPR036928">
    <property type="entry name" value="AS_sf"/>
</dbReference>